<evidence type="ECO:0000259" key="1">
    <source>
        <dbReference type="PROSITE" id="PS50914"/>
    </source>
</evidence>
<dbReference type="PROSITE" id="PS50914">
    <property type="entry name" value="BON"/>
    <property type="match status" value="3"/>
</dbReference>
<feature type="domain" description="BON" evidence="1">
    <location>
        <begin position="149"/>
        <end position="217"/>
    </location>
</feature>
<sequence>MKSDSQLKQEVEEELMGNAAVDATGIGVAVADGIVTLSGHVPDYAKKVAAEKCAFRVAGVVAVVLNIDVHLHESEQRTNEDIALSVSAVLNWIAGLEENTIKIKVEKGWVTLSGEVADGYRSRIAEKNIIHMRGVTGLTNNIRISGSASPLDIGYNIRKAIQRHTDRELKHVSVEVDDGQVILSGHISSSIERSIVSGAARSTPGVRVVVDRLVIDSGRGEVPDRYV</sequence>
<dbReference type="AlphaFoldDB" id="A0A1G8JU05"/>
<evidence type="ECO:0000313" key="2">
    <source>
        <dbReference type="EMBL" id="SDI34070.1"/>
    </source>
</evidence>
<dbReference type="PANTHER" id="PTHR34606:SF15">
    <property type="entry name" value="BON DOMAIN-CONTAINING PROTEIN"/>
    <property type="match status" value="1"/>
</dbReference>
<gene>
    <name evidence="2" type="ORF">SAMN05216466_12127</name>
</gene>
<accession>A0A1G8JU05</accession>
<feature type="domain" description="BON" evidence="1">
    <location>
        <begin position="3"/>
        <end position="71"/>
    </location>
</feature>
<protein>
    <submittedName>
        <fullName evidence="2">Osmotically-inducible protein OsmY, contains BON domain</fullName>
    </submittedName>
</protein>
<dbReference type="OrthoDB" id="870892at2"/>
<evidence type="ECO:0000313" key="3">
    <source>
        <dbReference type="Proteomes" id="UP000199706"/>
    </source>
</evidence>
<dbReference type="InterPro" id="IPR007055">
    <property type="entry name" value="BON_dom"/>
</dbReference>
<dbReference type="RefSeq" id="WP_090692649.1">
    <property type="nucleotide sequence ID" value="NZ_CADERL010000030.1"/>
</dbReference>
<dbReference type="Proteomes" id="UP000199706">
    <property type="component" value="Unassembled WGS sequence"/>
</dbReference>
<dbReference type="SMART" id="SM00749">
    <property type="entry name" value="BON"/>
    <property type="match status" value="3"/>
</dbReference>
<organism evidence="2 3">
    <name type="scientific">Paraburkholderia phenazinium</name>
    <dbReference type="NCBI Taxonomy" id="60549"/>
    <lineage>
        <taxon>Bacteria</taxon>
        <taxon>Pseudomonadati</taxon>
        <taxon>Pseudomonadota</taxon>
        <taxon>Betaproteobacteria</taxon>
        <taxon>Burkholderiales</taxon>
        <taxon>Burkholderiaceae</taxon>
        <taxon>Paraburkholderia</taxon>
    </lineage>
</organism>
<feature type="domain" description="BON" evidence="1">
    <location>
        <begin position="78"/>
        <end position="146"/>
    </location>
</feature>
<dbReference type="EMBL" id="FNCJ01000021">
    <property type="protein sequence ID" value="SDI34070.1"/>
    <property type="molecule type" value="Genomic_DNA"/>
</dbReference>
<dbReference type="Gene3D" id="3.30.1340.30">
    <property type="match status" value="3"/>
</dbReference>
<dbReference type="InterPro" id="IPR014004">
    <property type="entry name" value="Transpt-assoc_nodulatn_dom_bac"/>
</dbReference>
<name>A0A1G8JU05_9BURK</name>
<dbReference type="Pfam" id="PF04972">
    <property type="entry name" value="BON"/>
    <property type="match status" value="3"/>
</dbReference>
<reference evidence="2 3" key="1">
    <citation type="submission" date="2016-10" db="EMBL/GenBank/DDBJ databases">
        <authorList>
            <person name="de Groot N.N."/>
        </authorList>
    </citation>
    <scope>NUCLEOTIDE SEQUENCE [LARGE SCALE GENOMIC DNA]</scope>
    <source>
        <strain evidence="2 3">LMG 2247</strain>
    </source>
</reference>
<proteinExistence type="predicted"/>
<dbReference type="InterPro" id="IPR051686">
    <property type="entry name" value="Lipoprotein_DolP"/>
</dbReference>
<dbReference type="PANTHER" id="PTHR34606">
    <property type="entry name" value="BON DOMAIN-CONTAINING PROTEIN"/>
    <property type="match status" value="1"/>
</dbReference>